<organism evidence="1 2">
    <name type="scientific">Deinococcus enclensis</name>
    <dbReference type="NCBI Taxonomy" id="1049582"/>
    <lineage>
        <taxon>Bacteria</taxon>
        <taxon>Thermotogati</taxon>
        <taxon>Deinococcota</taxon>
        <taxon>Deinococci</taxon>
        <taxon>Deinococcales</taxon>
        <taxon>Deinococcaceae</taxon>
        <taxon>Deinococcus</taxon>
    </lineage>
</organism>
<reference evidence="1 2" key="1">
    <citation type="submission" date="2023-07" db="EMBL/GenBank/DDBJ databases">
        <title>Genomic Encyclopedia of Type Strains, Phase IV (KMG-IV): sequencing the most valuable type-strain genomes for metagenomic binning, comparative biology and taxonomic classification.</title>
        <authorList>
            <person name="Goeker M."/>
        </authorList>
    </citation>
    <scope>NUCLEOTIDE SEQUENCE [LARGE SCALE GENOMIC DNA]</scope>
    <source>
        <strain evidence="1 2">NIO-1023</strain>
    </source>
</reference>
<sequence>MLTYQAASSDAKERAAQLARALGVTPAAPLVS</sequence>
<proteinExistence type="predicted"/>
<name>A0ABT9MJ26_9DEIO</name>
<comment type="caution">
    <text evidence="1">The sequence shown here is derived from an EMBL/GenBank/DDBJ whole genome shotgun (WGS) entry which is preliminary data.</text>
</comment>
<dbReference type="Proteomes" id="UP001232163">
    <property type="component" value="Unassembled WGS sequence"/>
</dbReference>
<protein>
    <submittedName>
        <fullName evidence="1">Uncharacterized protein</fullName>
    </submittedName>
</protein>
<evidence type="ECO:0000313" key="2">
    <source>
        <dbReference type="Proteomes" id="UP001232163"/>
    </source>
</evidence>
<accession>A0ABT9MJ26</accession>
<evidence type="ECO:0000313" key="1">
    <source>
        <dbReference type="EMBL" id="MDP9766199.1"/>
    </source>
</evidence>
<gene>
    <name evidence="1" type="ORF">QO006_003663</name>
</gene>
<dbReference type="EMBL" id="JAURUR010000021">
    <property type="protein sequence ID" value="MDP9766199.1"/>
    <property type="molecule type" value="Genomic_DNA"/>
</dbReference>
<keyword evidence="2" id="KW-1185">Reference proteome</keyword>